<comment type="subcellular location">
    <subcellularLocation>
        <location evidence="1">Membrane</location>
        <topology evidence="1">Multi-pass membrane protein</topology>
    </subcellularLocation>
</comment>
<feature type="transmembrane region" description="Helical" evidence="5">
    <location>
        <begin position="357"/>
        <end position="380"/>
    </location>
</feature>
<feature type="transmembrane region" description="Helical" evidence="5">
    <location>
        <begin position="217"/>
        <end position="240"/>
    </location>
</feature>
<feature type="transmembrane region" description="Helical" evidence="5">
    <location>
        <begin position="129"/>
        <end position="148"/>
    </location>
</feature>
<feature type="transmembrane region" description="Helical" evidence="5">
    <location>
        <begin position="392"/>
        <end position="412"/>
    </location>
</feature>
<feature type="transmembrane region" description="Helical" evidence="5">
    <location>
        <begin position="190"/>
        <end position="210"/>
    </location>
</feature>
<name>A0AAV3ZGN9_9GAST</name>
<feature type="transmembrane region" description="Helical" evidence="5">
    <location>
        <begin position="246"/>
        <end position="265"/>
    </location>
</feature>
<gene>
    <name evidence="6" type="ORF">PoB_002022000</name>
</gene>
<dbReference type="GO" id="GO:0016020">
    <property type="term" value="C:membrane"/>
    <property type="evidence" value="ECO:0007669"/>
    <property type="project" value="UniProtKB-SubCell"/>
</dbReference>
<proteinExistence type="predicted"/>
<evidence type="ECO:0000256" key="3">
    <source>
        <dbReference type="ARBA" id="ARBA00022989"/>
    </source>
</evidence>
<dbReference type="GO" id="GO:0022857">
    <property type="term" value="F:transmembrane transporter activity"/>
    <property type="evidence" value="ECO:0007669"/>
    <property type="project" value="InterPro"/>
</dbReference>
<reference evidence="6 7" key="1">
    <citation type="journal article" date="2021" name="Elife">
        <title>Chloroplast acquisition without the gene transfer in kleptoplastic sea slugs, Plakobranchus ocellatus.</title>
        <authorList>
            <person name="Maeda T."/>
            <person name="Takahashi S."/>
            <person name="Yoshida T."/>
            <person name="Shimamura S."/>
            <person name="Takaki Y."/>
            <person name="Nagai Y."/>
            <person name="Toyoda A."/>
            <person name="Suzuki Y."/>
            <person name="Arimoto A."/>
            <person name="Ishii H."/>
            <person name="Satoh N."/>
            <person name="Nishiyama T."/>
            <person name="Hasebe M."/>
            <person name="Maruyama T."/>
            <person name="Minagawa J."/>
            <person name="Obokata J."/>
            <person name="Shigenobu S."/>
        </authorList>
    </citation>
    <scope>NUCLEOTIDE SEQUENCE [LARGE SCALE GENOMIC DNA]</scope>
</reference>
<keyword evidence="7" id="KW-1185">Reference proteome</keyword>
<sequence>MKFDDLITELGEFGPYQQRVYFIVCLVGISTALQTMAVVFIQATPDHRCALPGLPNDTYASQGPWHDHLVNVSIPWNDEDKIYDKCELRKVPGNLDNDTYSCNTWVYSEDPFKSTFVNDIDLVCNDKSLVTYASMILMGGMLGGSLIMGILSDIFGRKKILVLCALAQFAAGFATAWAESYAVYVCLRFFVTFFGVGMFLSAFVIGMELVGSSKRRIAGMVIEIFWCIGLFIETGVAYGLRHWTHFQITISMFNIVAVVIFAIFLPESARWLLQKGKTKEAAKIIQMVADKNGVTLSEKARTLKDIEMEGKGEKIWHVFTYRVLLLRYLIVFFNWLVASMVYYGLSLNAEDLSDEEWITLLLSLIGKFGASAGFAVIYIYSAELFPTVMRNSGLGLCSFCARIGGILAPYIADLEHLTSGHWDVAVPLMIFGGLSVAAGLLVLFLPETSNRVLPDTVEDAKSFGNASYGRTRYSRHRRGGTASRLLAEDRGGADCGPVTTFSIVGNEIADALANETTLQPQPQKPLPLSDVRAVLRPGNVDL</sequence>
<evidence type="ECO:0000256" key="5">
    <source>
        <dbReference type="SAM" id="Phobius"/>
    </source>
</evidence>
<dbReference type="EMBL" id="BLXT01002363">
    <property type="protein sequence ID" value="GFN93714.1"/>
    <property type="molecule type" value="Genomic_DNA"/>
</dbReference>
<keyword evidence="3 5" id="KW-1133">Transmembrane helix</keyword>
<evidence type="ECO:0000313" key="6">
    <source>
        <dbReference type="EMBL" id="GFN93714.1"/>
    </source>
</evidence>
<protein>
    <submittedName>
        <fullName evidence="6">Organic cation transporter protein</fullName>
    </submittedName>
</protein>
<dbReference type="AlphaFoldDB" id="A0AAV3ZGN9"/>
<evidence type="ECO:0000256" key="2">
    <source>
        <dbReference type="ARBA" id="ARBA00022692"/>
    </source>
</evidence>
<feature type="transmembrane region" description="Helical" evidence="5">
    <location>
        <begin position="160"/>
        <end position="178"/>
    </location>
</feature>
<keyword evidence="4 5" id="KW-0472">Membrane</keyword>
<feature type="transmembrane region" description="Helical" evidence="5">
    <location>
        <begin position="424"/>
        <end position="445"/>
    </location>
</feature>
<dbReference type="Gene3D" id="1.20.1250.20">
    <property type="entry name" value="MFS general substrate transporter like domains"/>
    <property type="match status" value="2"/>
</dbReference>
<evidence type="ECO:0000313" key="7">
    <source>
        <dbReference type="Proteomes" id="UP000735302"/>
    </source>
</evidence>
<dbReference type="InterPro" id="IPR005828">
    <property type="entry name" value="MFS_sugar_transport-like"/>
</dbReference>
<dbReference type="SUPFAM" id="SSF103473">
    <property type="entry name" value="MFS general substrate transporter"/>
    <property type="match status" value="1"/>
</dbReference>
<organism evidence="6 7">
    <name type="scientific">Plakobranchus ocellatus</name>
    <dbReference type="NCBI Taxonomy" id="259542"/>
    <lineage>
        <taxon>Eukaryota</taxon>
        <taxon>Metazoa</taxon>
        <taxon>Spiralia</taxon>
        <taxon>Lophotrochozoa</taxon>
        <taxon>Mollusca</taxon>
        <taxon>Gastropoda</taxon>
        <taxon>Heterobranchia</taxon>
        <taxon>Euthyneura</taxon>
        <taxon>Panpulmonata</taxon>
        <taxon>Sacoglossa</taxon>
        <taxon>Placobranchoidea</taxon>
        <taxon>Plakobranchidae</taxon>
        <taxon>Plakobranchus</taxon>
    </lineage>
</organism>
<comment type="caution">
    <text evidence="6">The sequence shown here is derived from an EMBL/GenBank/DDBJ whole genome shotgun (WGS) entry which is preliminary data.</text>
</comment>
<feature type="transmembrane region" description="Helical" evidence="5">
    <location>
        <begin position="324"/>
        <end position="345"/>
    </location>
</feature>
<dbReference type="Proteomes" id="UP000735302">
    <property type="component" value="Unassembled WGS sequence"/>
</dbReference>
<evidence type="ECO:0000256" key="1">
    <source>
        <dbReference type="ARBA" id="ARBA00004141"/>
    </source>
</evidence>
<accession>A0AAV3ZGN9</accession>
<dbReference type="PANTHER" id="PTHR24064">
    <property type="entry name" value="SOLUTE CARRIER FAMILY 22 MEMBER"/>
    <property type="match status" value="1"/>
</dbReference>
<evidence type="ECO:0000256" key="4">
    <source>
        <dbReference type="ARBA" id="ARBA00023136"/>
    </source>
</evidence>
<dbReference type="InterPro" id="IPR036259">
    <property type="entry name" value="MFS_trans_sf"/>
</dbReference>
<keyword evidence="2 5" id="KW-0812">Transmembrane</keyword>
<dbReference type="Pfam" id="PF00083">
    <property type="entry name" value="Sugar_tr"/>
    <property type="match status" value="1"/>
</dbReference>
<feature type="transmembrane region" description="Helical" evidence="5">
    <location>
        <begin position="20"/>
        <end position="43"/>
    </location>
</feature>